<evidence type="ECO:0000313" key="5">
    <source>
        <dbReference type="Proteomes" id="UP000789595"/>
    </source>
</evidence>
<dbReference type="InterPro" id="IPR050577">
    <property type="entry name" value="MAPR/NEUFC/NENF-like"/>
</dbReference>
<dbReference type="SMART" id="SM01117">
    <property type="entry name" value="Cyt-b5"/>
    <property type="match status" value="1"/>
</dbReference>
<dbReference type="SUPFAM" id="SSF55856">
    <property type="entry name" value="Cytochrome b5-like heme/steroid binding domain"/>
    <property type="match status" value="1"/>
</dbReference>
<protein>
    <recommendedName>
        <fullName evidence="3">Cytochrome b5 heme-binding domain-containing protein</fullName>
    </recommendedName>
</protein>
<evidence type="ECO:0000259" key="3">
    <source>
        <dbReference type="SMART" id="SM01117"/>
    </source>
</evidence>
<dbReference type="GO" id="GO:0016020">
    <property type="term" value="C:membrane"/>
    <property type="evidence" value="ECO:0007669"/>
    <property type="project" value="TreeGrafter"/>
</dbReference>
<comment type="caution">
    <text evidence="4">The sequence shown here is derived from an EMBL/GenBank/DDBJ whole genome shotgun (WGS) entry which is preliminary data.</text>
</comment>
<dbReference type="PANTHER" id="PTHR10281:SF76">
    <property type="entry name" value="CALCUTTA CUP-RELATED"/>
    <property type="match status" value="1"/>
</dbReference>
<organism evidence="4 5">
    <name type="scientific">Pelagomonas calceolata</name>
    <dbReference type="NCBI Taxonomy" id="35677"/>
    <lineage>
        <taxon>Eukaryota</taxon>
        <taxon>Sar</taxon>
        <taxon>Stramenopiles</taxon>
        <taxon>Ochrophyta</taxon>
        <taxon>Pelagophyceae</taxon>
        <taxon>Pelagomonadales</taxon>
        <taxon>Pelagomonadaceae</taxon>
        <taxon>Pelagomonas</taxon>
    </lineage>
</organism>
<feature type="signal peptide" evidence="2">
    <location>
        <begin position="1"/>
        <end position="24"/>
    </location>
</feature>
<gene>
    <name evidence="4" type="ORF">PECAL_1P33450</name>
</gene>
<keyword evidence="5" id="KW-1185">Reference proteome</keyword>
<dbReference type="FunFam" id="3.10.120.10:FF:000003">
    <property type="entry name" value="membrane-associated progesterone receptor component 1"/>
    <property type="match status" value="1"/>
</dbReference>
<dbReference type="AlphaFoldDB" id="A0A8J2WTR3"/>
<accession>A0A8J2WTR3</accession>
<dbReference type="InterPro" id="IPR001199">
    <property type="entry name" value="Cyt_B5-like_heme/steroid-bd"/>
</dbReference>
<dbReference type="PANTHER" id="PTHR10281">
    <property type="entry name" value="MEMBRANE-ASSOCIATED PROGESTERONE RECEPTOR COMPONENT-RELATED"/>
    <property type="match status" value="1"/>
</dbReference>
<name>A0A8J2WTR3_9STRA</name>
<reference evidence="4" key="1">
    <citation type="submission" date="2021-11" db="EMBL/GenBank/DDBJ databases">
        <authorList>
            <consortium name="Genoscope - CEA"/>
            <person name="William W."/>
        </authorList>
    </citation>
    <scope>NUCLEOTIDE SEQUENCE</scope>
</reference>
<dbReference type="Pfam" id="PF00173">
    <property type="entry name" value="Cyt-b5"/>
    <property type="match status" value="1"/>
</dbReference>
<evidence type="ECO:0000256" key="2">
    <source>
        <dbReference type="SAM" id="SignalP"/>
    </source>
</evidence>
<dbReference type="EMBL" id="CAKKNE010000001">
    <property type="protein sequence ID" value="CAH0366834.1"/>
    <property type="molecule type" value="Genomic_DNA"/>
</dbReference>
<evidence type="ECO:0000256" key="1">
    <source>
        <dbReference type="ARBA" id="ARBA00038357"/>
    </source>
</evidence>
<dbReference type="Gene3D" id="3.10.120.10">
    <property type="entry name" value="Cytochrome b5-like heme/steroid binding domain"/>
    <property type="match status" value="1"/>
</dbReference>
<dbReference type="GO" id="GO:0012505">
    <property type="term" value="C:endomembrane system"/>
    <property type="evidence" value="ECO:0007669"/>
    <property type="project" value="TreeGrafter"/>
</dbReference>
<dbReference type="InterPro" id="IPR036400">
    <property type="entry name" value="Cyt_B5-like_heme/steroid_sf"/>
</dbReference>
<feature type="domain" description="Cytochrome b5 heme-binding" evidence="3">
    <location>
        <begin position="75"/>
        <end position="172"/>
    </location>
</feature>
<dbReference type="Proteomes" id="UP000789595">
    <property type="component" value="Unassembled WGS sequence"/>
</dbReference>
<keyword evidence="2" id="KW-0732">Signal</keyword>
<proteinExistence type="inferred from homology"/>
<sequence>MRLRFAAAALAALAVLCCTPAAKTRLTTALGRFFRDVARARARTRRYGNKYALAQMVLKTEAPLDLSEPQHDGTVTQSELEDGDGVDGAPVYVALRGRVYDVSAGAKFYGAGKPYHHFVGRDASRAFATGCRAAECVSADLDGLDPSQLRELDRWMEMYETHDKYTFVGTLVEDPVDKYV</sequence>
<comment type="similarity">
    <text evidence="1">Belongs to the cytochrome b5 family. MAPR subfamily.</text>
</comment>
<evidence type="ECO:0000313" key="4">
    <source>
        <dbReference type="EMBL" id="CAH0366834.1"/>
    </source>
</evidence>
<feature type="chain" id="PRO_5035298503" description="Cytochrome b5 heme-binding domain-containing protein" evidence="2">
    <location>
        <begin position="25"/>
        <end position="180"/>
    </location>
</feature>
<dbReference type="OrthoDB" id="547796at2759"/>